<name>A0AAV4DH53_9GAST</name>
<dbReference type="AlphaFoldDB" id="A0AAV4DH53"/>
<proteinExistence type="predicted"/>
<evidence type="ECO:0000313" key="2">
    <source>
        <dbReference type="EMBL" id="GFO43506.1"/>
    </source>
</evidence>
<comment type="caution">
    <text evidence="2">The sequence shown here is derived from an EMBL/GenBank/DDBJ whole genome shotgun (WGS) entry which is preliminary data.</text>
</comment>
<evidence type="ECO:0000313" key="3">
    <source>
        <dbReference type="Proteomes" id="UP000735302"/>
    </source>
</evidence>
<organism evidence="2 3">
    <name type="scientific">Plakobranchus ocellatus</name>
    <dbReference type="NCBI Taxonomy" id="259542"/>
    <lineage>
        <taxon>Eukaryota</taxon>
        <taxon>Metazoa</taxon>
        <taxon>Spiralia</taxon>
        <taxon>Lophotrochozoa</taxon>
        <taxon>Mollusca</taxon>
        <taxon>Gastropoda</taxon>
        <taxon>Heterobranchia</taxon>
        <taxon>Euthyneura</taxon>
        <taxon>Panpulmonata</taxon>
        <taxon>Sacoglossa</taxon>
        <taxon>Placobranchoidea</taxon>
        <taxon>Plakobranchidae</taxon>
        <taxon>Plakobranchus</taxon>
    </lineage>
</organism>
<reference evidence="2 3" key="1">
    <citation type="journal article" date="2021" name="Elife">
        <title>Chloroplast acquisition without the gene transfer in kleptoplastic sea slugs, Plakobranchus ocellatus.</title>
        <authorList>
            <person name="Maeda T."/>
            <person name="Takahashi S."/>
            <person name="Yoshida T."/>
            <person name="Shimamura S."/>
            <person name="Takaki Y."/>
            <person name="Nagai Y."/>
            <person name="Toyoda A."/>
            <person name="Suzuki Y."/>
            <person name="Arimoto A."/>
            <person name="Ishii H."/>
            <person name="Satoh N."/>
            <person name="Nishiyama T."/>
            <person name="Hasebe M."/>
            <person name="Maruyama T."/>
            <person name="Minagawa J."/>
            <person name="Obokata J."/>
            <person name="Shigenobu S."/>
        </authorList>
    </citation>
    <scope>NUCLEOTIDE SEQUENCE [LARGE SCALE GENOMIC DNA]</scope>
</reference>
<gene>
    <name evidence="2" type="ORF">PoB_007001100</name>
</gene>
<keyword evidence="1" id="KW-1133">Transmembrane helix</keyword>
<keyword evidence="3" id="KW-1185">Reference proteome</keyword>
<feature type="transmembrane region" description="Helical" evidence="1">
    <location>
        <begin position="116"/>
        <end position="139"/>
    </location>
</feature>
<keyword evidence="1" id="KW-0472">Membrane</keyword>
<dbReference type="Proteomes" id="UP000735302">
    <property type="component" value="Unassembled WGS sequence"/>
</dbReference>
<protein>
    <submittedName>
        <fullName evidence="2">Solute carrier family 12 member 6</fullName>
    </submittedName>
</protein>
<dbReference type="EMBL" id="BLXT01007882">
    <property type="protein sequence ID" value="GFO43506.1"/>
    <property type="molecule type" value="Genomic_DNA"/>
</dbReference>
<evidence type="ECO:0000256" key="1">
    <source>
        <dbReference type="SAM" id="Phobius"/>
    </source>
</evidence>
<keyword evidence="1" id="KW-0812">Transmembrane</keyword>
<accession>A0AAV4DH53</accession>
<sequence>MAEKKRFEVVRVLSEEGVRVLSDERTGHGRNTRSSIFEDSLTKESRIDLDIFKSTYEKVLQSKSLALYDKYIAPELAIFHKEKLDGQEFNDYRLFGSALLVVMATVVFFGVTCVSRFAFCAILFLVAALTSVFVGLAVASPETSEK</sequence>
<feature type="transmembrane region" description="Helical" evidence="1">
    <location>
        <begin position="92"/>
        <end position="110"/>
    </location>
</feature>